<keyword evidence="6 10" id="KW-1133">Transmembrane helix</keyword>
<sequence>MPLLPRDEVLSELHLIRYLATKVFLYPFIGRSKLAMIGYALTIFLVLSTTLQLIITIVSANTSEWLVIINAAPNLGVCVMSAIKYTKIQIHKKRYNQIFLHFQDEMWDVVSNSDMHRKIIRYYKKLAMIINRFFLYYSIPLIIVVDSFPYIVMWFEERFLGIKEYLYPFEAWYPFDKIKFYAPAYIWESCMTAVVVSLYVMTNMLHATYIIFTCMELRILGNCLEELISEKDVDNIKKGVEINGIYKRSVTKIKMIISRHDILAKQIGALDTILGDTMIINYSLGAVFISLTAFTSTVVGNFYKRVRYSYMCLSLIVECFSQCFMGQIISDHSQNLTNSIYSSNWPYASPETKTIMLLFMMRTQKPFELTAKGYIVMNMDTFRRICRTSYQLFNLLRTIYA</sequence>
<keyword evidence="7 10" id="KW-0472">Membrane</keyword>
<feature type="transmembrane region" description="Helical" evidence="10">
    <location>
        <begin position="279"/>
        <end position="302"/>
    </location>
</feature>
<evidence type="ECO:0000256" key="3">
    <source>
        <dbReference type="ARBA" id="ARBA00022606"/>
    </source>
</evidence>
<keyword evidence="2" id="KW-1003">Cell membrane</keyword>
<protein>
    <recommendedName>
        <fullName evidence="10">Odorant receptor</fullName>
    </recommendedName>
</protein>
<keyword evidence="9 10" id="KW-0807">Transducer</keyword>
<evidence type="ECO:0000313" key="12">
    <source>
        <dbReference type="Proteomes" id="UP000663880"/>
    </source>
</evidence>
<dbReference type="Proteomes" id="UP000663880">
    <property type="component" value="Unassembled WGS sequence"/>
</dbReference>
<dbReference type="EMBL" id="CAJOBZ010000011">
    <property type="protein sequence ID" value="CAF4835509.1"/>
    <property type="molecule type" value="Genomic_DNA"/>
</dbReference>
<evidence type="ECO:0000313" key="11">
    <source>
        <dbReference type="EMBL" id="CAF4835509.1"/>
    </source>
</evidence>
<name>A0A821R8V0_9NEOP</name>
<proteinExistence type="inferred from homology"/>
<evidence type="ECO:0000256" key="7">
    <source>
        <dbReference type="ARBA" id="ARBA00023136"/>
    </source>
</evidence>
<comment type="caution">
    <text evidence="11">The sequence shown here is derived from an EMBL/GenBank/DDBJ whole genome shotgun (WGS) entry which is preliminary data.</text>
</comment>
<organism evidence="11 12">
    <name type="scientific">Pieris macdunnoughi</name>
    <dbReference type="NCBI Taxonomy" id="345717"/>
    <lineage>
        <taxon>Eukaryota</taxon>
        <taxon>Metazoa</taxon>
        <taxon>Ecdysozoa</taxon>
        <taxon>Arthropoda</taxon>
        <taxon>Hexapoda</taxon>
        <taxon>Insecta</taxon>
        <taxon>Pterygota</taxon>
        <taxon>Neoptera</taxon>
        <taxon>Endopterygota</taxon>
        <taxon>Lepidoptera</taxon>
        <taxon>Glossata</taxon>
        <taxon>Ditrysia</taxon>
        <taxon>Papilionoidea</taxon>
        <taxon>Pieridae</taxon>
        <taxon>Pierinae</taxon>
        <taxon>Pieris</taxon>
    </lineage>
</organism>
<evidence type="ECO:0000256" key="5">
    <source>
        <dbReference type="ARBA" id="ARBA00022725"/>
    </source>
</evidence>
<keyword evidence="5 10" id="KW-0552">Olfaction</keyword>
<evidence type="ECO:0000256" key="2">
    <source>
        <dbReference type="ARBA" id="ARBA00022475"/>
    </source>
</evidence>
<evidence type="ECO:0000256" key="9">
    <source>
        <dbReference type="ARBA" id="ARBA00023224"/>
    </source>
</evidence>
<keyword evidence="4 10" id="KW-0812">Transmembrane</keyword>
<gene>
    <name evidence="11" type="ORF">PMACD_LOCUS5672</name>
</gene>
<feature type="transmembrane region" description="Helical" evidence="10">
    <location>
        <begin position="134"/>
        <end position="155"/>
    </location>
</feature>
<feature type="transmembrane region" description="Helical" evidence="10">
    <location>
        <begin position="180"/>
        <end position="201"/>
    </location>
</feature>
<keyword evidence="8 10" id="KW-0675">Receptor</keyword>
<comment type="similarity">
    <text evidence="10">Belongs to the insect chemoreceptor superfamily. Heteromeric odorant receptor channel (TC 1.A.69) family.</text>
</comment>
<evidence type="ECO:0000256" key="4">
    <source>
        <dbReference type="ARBA" id="ARBA00022692"/>
    </source>
</evidence>
<keyword evidence="12" id="KW-1185">Reference proteome</keyword>
<dbReference type="InterPro" id="IPR004117">
    <property type="entry name" value="7tm6_olfct_rcpt"/>
</dbReference>
<dbReference type="AlphaFoldDB" id="A0A821R8V0"/>
<comment type="caution">
    <text evidence="10">Lacks conserved residue(s) required for the propagation of feature annotation.</text>
</comment>
<reference evidence="11" key="1">
    <citation type="submission" date="2021-02" db="EMBL/GenBank/DDBJ databases">
        <authorList>
            <person name="Steward A R."/>
        </authorList>
    </citation>
    <scope>NUCLEOTIDE SEQUENCE</scope>
</reference>
<feature type="transmembrane region" description="Helical" evidence="10">
    <location>
        <begin position="34"/>
        <end position="59"/>
    </location>
</feature>
<dbReference type="PANTHER" id="PTHR21137">
    <property type="entry name" value="ODORANT RECEPTOR"/>
    <property type="match status" value="1"/>
</dbReference>
<keyword evidence="3 10" id="KW-0716">Sensory transduction</keyword>
<accession>A0A821R8V0</accession>
<dbReference type="GO" id="GO:0007165">
    <property type="term" value="P:signal transduction"/>
    <property type="evidence" value="ECO:0007669"/>
    <property type="project" value="UniProtKB-KW"/>
</dbReference>
<dbReference type="OrthoDB" id="7696577at2759"/>
<dbReference type="GO" id="GO:0004984">
    <property type="term" value="F:olfactory receptor activity"/>
    <property type="evidence" value="ECO:0007669"/>
    <property type="project" value="InterPro"/>
</dbReference>
<dbReference type="PANTHER" id="PTHR21137:SF35">
    <property type="entry name" value="ODORANT RECEPTOR 19A-RELATED"/>
    <property type="match status" value="1"/>
</dbReference>
<evidence type="ECO:0000256" key="10">
    <source>
        <dbReference type="RuleBase" id="RU351113"/>
    </source>
</evidence>
<evidence type="ECO:0000256" key="6">
    <source>
        <dbReference type="ARBA" id="ARBA00022989"/>
    </source>
</evidence>
<comment type="subcellular location">
    <subcellularLocation>
        <location evidence="1 10">Cell membrane</location>
        <topology evidence="1 10">Multi-pass membrane protein</topology>
    </subcellularLocation>
</comment>
<dbReference type="GO" id="GO:0005549">
    <property type="term" value="F:odorant binding"/>
    <property type="evidence" value="ECO:0007669"/>
    <property type="project" value="InterPro"/>
</dbReference>
<evidence type="ECO:0000256" key="1">
    <source>
        <dbReference type="ARBA" id="ARBA00004651"/>
    </source>
</evidence>
<dbReference type="GO" id="GO:0005886">
    <property type="term" value="C:plasma membrane"/>
    <property type="evidence" value="ECO:0007669"/>
    <property type="project" value="UniProtKB-SubCell"/>
</dbReference>
<evidence type="ECO:0000256" key="8">
    <source>
        <dbReference type="ARBA" id="ARBA00023170"/>
    </source>
</evidence>
<dbReference type="Pfam" id="PF02949">
    <property type="entry name" value="7tm_6"/>
    <property type="match status" value="1"/>
</dbReference>
<feature type="transmembrane region" description="Helical" evidence="10">
    <location>
        <begin position="65"/>
        <end position="85"/>
    </location>
</feature>